<evidence type="ECO:0000256" key="1">
    <source>
        <dbReference type="ARBA" id="ARBA00023002"/>
    </source>
</evidence>
<dbReference type="AlphaFoldDB" id="A0A2T5VB39"/>
<comment type="caution">
    <text evidence="4">The sequence shown here is derived from an EMBL/GenBank/DDBJ whole genome shotgun (WGS) entry which is preliminary data.</text>
</comment>
<dbReference type="NCBIfam" id="NF006179">
    <property type="entry name" value="PRK08312.1"/>
    <property type="match status" value="1"/>
</dbReference>
<dbReference type="Gene3D" id="3.40.920.10">
    <property type="entry name" value="Pyruvate-ferredoxin oxidoreductase, PFOR, domain III"/>
    <property type="match status" value="1"/>
</dbReference>
<accession>A0A2T5VB39</accession>
<dbReference type="InterPro" id="IPR046667">
    <property type="entry name" value="DUF6537"/>
</dbReference>
<dbReference type="InterPro" id="IPR002869">
    <property type="entry name" value="Pyrv_flavodox_OxRed_cen"/>
</dbReference>
<evidence type="ECO:0000313" key="5">
    <source>
        <dbReference type="Proteomes" id="UP000244081"/>
    </source>
</evidence>
<feature type="domain" description="DUF6537" evidence="3">
    <location>
        <begin position="239"/>
        <end position="444"/>
    </location>
</feature>
<dbReference type="Pfam" id="PF01558">
    <property type="entry name" value="POR"/>
    <property type="match status" value="1"/>
</dbReference>
<feature type="domain" description="Pyruvate/ketoisovalerate oxidoreductase catalytic" evidence="2">
    <location>
        <begin position="12"/>
        <end position="199"/>
    </location>
</feature>
<organism evidence="4 5">
    <name type="scientific">Breoghania corrubedonensis</name>
    <dbReference type="NCBI Taxonomy" id="665038"/>
    <lineage>
        <taxon>Bacteria</taxon>
        <taxon>Pseudomonadati</taxon>
        <taxon>Pseudomonadota</taxon>
        <taxon>Alphaproteobacteria</taxon>
        <taxon>Hyphomicrobiales</taxon>
        <taxon>Stappiaceae</taxon>
        <taxon>Breoghania</taxon>
    </lineage>
</organism>
<dbReference type="PANTHER" id="PTHR43854">
    <property type="entry name" value="INDOLEPYRUVATE OXIDOREDUCTASE SUBUNIT IORB"/>
    <property type="match status" value="1"/>
</dbReference>
<dbReference type="Proteomes" id="UP000244081">
    <property type="component" value="Unassembled WGS sequence"/>
</dbReference>
<keyword evidence="1" id="KW-0560">Oxidoreductase</keyword>
<dbReference type="InterPro" id="IPR019752">
    <property type="entry name" value="Pyrv/ketoisovalerate_OxRed_cat"/>
</dbReference>
<reference evidence="4 5" key="1">
    <citation type="submission" date="2018-04" db="EMBL/GenBank/DDBJ databases">
        <title>Genomic Encyclopedia of Archaeal and Bacterial Type Strains, Phase II (KMG-II): from individual species to whole genera.</title>
        <authorList>
            <person name="Goeker M."/>
        </authorList>
    </citation>
    <scope>NUCLEOTIDE SEQUENCE [LARGE SCALE GENOMIC DNA]</scope>
    <source>
        <strain evidence="4 5">DSM 23382</strain>
    </source>
</reference>
<dbReference type="RefSeq" id="WP_107989790.1">
    <property type="nucleotide sequence ID" value="NZ_QAYG01000003.1"/>
</dbReference>
<dbReference type="EMBL" id="QAYG01000003">
    <property type="protein sequence ID" value="PTW60968.1"/>
    <property type="molecule type" value="Genomic_DNA"/>
</dbReference>
<name>A0A2T5VB39_9HYPH</name>
<dbReference type="OrthoDB" id="1490270at2"/>
<dbReference type="PANTHER" id="PTHR43854:SF1">
    <property type="entry name" value="INDOLEPYRUVATE OXIDOREDUCTASE SUBUNIT IORB"/>
    <property type="match status" value="1"/>
</dbReference>
<dbReference type="InterPro" id="IPR052198">
    <property type="entry name" value="IorB_Oxidoreductase"/>
</dbReference>
<evidence type="ECO:0000313" key="4">
    <source>
        <dbReference type="EMBL" id="PTW60968.1"/>
    </source>
</evidence>
<protein>
    <submittedName>
        <fullName evidence="4">Indolepyruvate ferredoxin oxidoreductase beta subunit</fullName>
    </submittedName>
</protein>
<dbReference type="Pfam" id="PF20169">
    <property type="entry name" value="DUF6537"/>
    <property type="match status" value="1"/>
</dbReference>
<evidence type="ECO:0000259" key="2">
    <source>
        <dbReference type="Pfam" id="PF01558"/>
    </source>
</evidence>
<sequence length="476" mass="51196">MATTRLLIAALGGEGGGVLTNWLVAAAAAQGLKAQATSVPGVAQRTGATTYYLEIADEADSATHPVFALMPVAGDVDVVVASELLEAVRMAERGFVVPDRTFLVSSTHRVLTMHERIARGDGARDADSLMQTAERASRDRFLTDFAAIARKSGAALNSVLLGAIAGRKLTPIPAEALRDAIEAGGIAVARNLTGFDAGFTAASCLERSPDAPGETPAASKTPVSTALEERVRALPGEAREIARIGVARLVDYQGPAYAALYLDRLAPFADEGPLCREVARHLAVRMSFEDIIRVAQLKTRASRLESVRREIGISEDEPFELVDFFKPGIPELADMLPPRLGRALNSWAERKGIRETAHFGMKVKTNTILGFGRIWLLAKLKPWRPRSLRFAEEQAAIDAWLKLVAEARAVSPEFALQTADLARLVKGYGDTYRRGQETYARVVEDMVRPVIARKDTVEDPAAQLKGAIAGILAAPA</sequence>
<keyword evidence="5" id="KW-1185">Reference proteome</keyword>
<evidence type="ECO:0000259" key="3">
    <source>
        <dbReference type="Pfam" id="PF20169"/>
    </source>
</evidence>
<gene>
    <name evidence="4" type="ORF">C8N35_103149</name>
</gene>
<dbReference type="SUPFAM" id="SSF53323">
    <property type="entry name" value="Pyruvate-ferredoxin oxidoreductase, PFOR, domain III"/>
    <property type="match status" value="1"/>
</dbReference>
<keyword evidence="4" id="KW-0670">Pyruvate</keyword>
<proteinExistence type="predicted"/>
<dbReference type="GO" id="GO:0016903">
    <property type="term" value="F:oxidoreductase activity, acting on the aldehyde or oxo group of donors"/>
    <property type="evidence" value="ECO:0007669"/>
    <property type="project" value="InterPro"/>
</dbReference>